<dbReference type="InterPro" id="IPR035903">
    <property type="entry name" value="HesB-like_dom_sf"/>
</dbReference>
<evidence type="ECO:0000313" key="1">
    <source>
        <dbReference type="EMBL" id="OII76497.1"/>
    </source>
</evidence>
<dbReference type="VEuPathDB" id="CryptoDB:cand_001440"/>
<name>A0A1J4MQG5_9CRYT</name>
<sequence>MFGKGVRTLSLRVQFTPSVLLKLEKIKSLKIKQDQPFNQENQDYYLYIHRQVGGCAGMKFTFALFPKDKLKDNTVVLLEPTGSRAGVATDKESTEYLNNTVLDYCSLSSHSDPKALNLKSEFTIRRIDSRYTCGCGKSFNPRRWANN</sequence>
<organism evidence="1 2">
    <name type="scientific">Cryptosporidium andersoni</name>
    <dbReference type="NCBI Taxonomy" id="117008"/>
    <lineage>
        <taxon>Eukaryota</taxon>
        <taxon>Sar</taxon>
        <taxon>Alveolata</taxon>
        <taxon>Apicomplexa</taxon>
        <taxon>Conoidasida</taxon>
        <taxon>Coccidia</taxon>
        <taxon>Eucoccidiorida</taxon>
        <taxon>Eimeriorina</taxon>
        <taxon>Cryptosporidiidae</taxon>
        <taxon>Cryptosporidium</taxon>
    </lineage>
</organism>
<dbReference type="GeneID" id="92364329"/>
<keyword evidence="2" id="KW-1185">Reference proteome</keyword>
<evidence type="ECO:0008006" key="3">
    <source>
        <dbReference type="Google" id="ProtNLM"/>
    </source>
</evidence>
<dbReference type="Proteomes" id="UP000186804">
    <property type="component" value="Unassembled WGS sequence"/>
</dbReference>
<proteinExistence type="predicted"/>
<gene>
    <name evidence="1" type="ORF">cand_001440</name>
</gene>
<evidence type="ECO:0000313" key="2">
    <source>
        <dbReference type="Proteomes" id="UP000186804"/>
    </source>
</evidence>
<comment type="caution">
    <text evidence="1">The sequence shown here is derived from an EMBL/GenBank/DDBJ whole genome shotgun (WGS) entry which is preliminary data.</text>
</comment>
<dbReference type="RefSeq" id="XP_067068343.1">
    <property type="nucleotide sequence ID" value="XM_067210392.1"/>
</dbReference>
<dbReference type="SUPFAM" id="SSF89360">
    <property type="entry name" value="HesB-like domain"/>
    <property type="match status" value="1"/>
</dbReference>
<protein>
    <recommendedName>
        <fullName evidence="3">Iron-sulfur cluster assembly accessory protein</fullName>
    </recommendedName>
</protein>
<dbReference type="OrthoDB" id="1938621at2759"/>
<dbReference type="Gene3D" id="2.60.300.12">
    <property type="entry name" value="HesB-like domain"/>
    <property type="match status" value="1"/>
</dbReference>
<reference evidence="1 2" key="1">
    <citation type="submission" date="2016-10" db="EMBL/GenBank/DDBJ databases">
        <title>Reductive evolution of mitochondrial metabolism and differential evolution of invasion-related proteins in Cryptosporidium.</title>
        <authorList>
            <person name="Liu S."/>
            <person name="Roellig D.M."/>
            <person name="Guo Y."/>
            <person name="Li N."/>
            <person name="Frace M.A."/>
            <person name="Tang K."/>
            <person name="Zhang L."/>
            <person name="Feng Y."/>
            <person name="Xiao L."/>
        </authorList>
    </citation>
    <scope>NUCLEOTIDE SEQUENCE [LARGE SCALE GENOMIC DNA]</scope>
    <source>
        <strain evidence="1">30847</strain>
    </source>
</reference>
<accession>A0A1J4MQG5</accession>
<dbReference type="AlphaFoldDB" id="A0A1J4MQG5"/>
<dbReference type="EMBL" id="LRBS01000060">
    <property type="protein sequence ID" value="OII76497.1"/>
    <property type="molecule type" value="Genomic_DNA"/>
</dbReference>